<dbReference type="KEGG" id="amq:AMETH_6339"/>
<dbReference type="Pfam" id="PF01844">
    <property type="entry name" value="HNH"/>
    <property type="match status" value="1"/>
</dbReference>
<name>A0A076N542_AMYME</name>
<keyword evidence="5" id="KW-1185">Reference proteome</keyword>
<feature type="region of interest" description="Disordered" evidence="1">
    <location>
        <begin position="54"/>
        <end position="76"/>
    </location>
</feature>
<organism evidence="4 5">
    <name type="scientific">Amycolatopsis methanolica 239</name>
    <dbReference type="NCBI Taxonomy" id="1068978"/>
    <lineage>
        <taxon>Bacteria</taxon>
        <taxon>Bacillati</taxon>
        <taxon>Actinomycetota</taxon>
        <taxon>Actinomycetes</taxon>
        <taxon>Pseudonocardiales</taxon>
        <taxon>Pseudonocardiaceae</taxon>
        <taxon>Amycolatopsis</taxon>
        <taxon>Amycolatopsis methanolica group</taxon>
    </lineage>
</organism>
<accession>A0A076N542</accession>
<dbReference type="HOGENOM" id="CLU_167388_1_0_11"/>
<dbReference type="EMBL" id="CP009110">
    <property type="protein sequence ID" value="AIJ26431.1"/>
    <property type="molecule type" value="Genomic_DNA"/>
</dbReference>
<dbReference type="InterPro" id="IPR003615">
    <property type="entry name" value="HNH_nuc"/>
</dbReference>
<dbReference type="GO" id="GO:0003676">
    <property type="term" value="F:nucleic acid binding"/>
    <property type="evidence" value="ECO:0007669"/>
    <property type="project" value="InterPro"/>
</dbReference>
<dbReference type="KEGG" id="amq:AMETH_6280"/>
<evidence type="ECO:0000313" key="4">
    <source>
        <dbReference type="EMBL" id="AIJ26431.1"/>
    </source>
</evidence>
<evidence type="ECO:0000313" key="3">
    <source>
        <dbReference type="EMBL" id="AIJ26372.1"/>
    </source>
</evidence>
<dbReference type="InterPro" id="IPR002711">
    <property type="entry name" value="HNH"/>
</dbReference>
<dbReference type="GO" id="GO:0008270">
    <property type="term" value="F:zinc ion binding"/>
    <property type="evidence" value="ECO:0007669"/>
    <property type="project" value="InterPro"/>
</dbReference>
<evidence type="ECO:0000313" key="5">
    <source>
        <dbReference type="Proteomes" id="UP000062973"/>
    </source>
</evidence>
<dbReference type="STRING" id="1068978.AMETH_6280"/>
<dbReference type="Proteomes" id="UP000062973">
    <property type="component" value="Chromosome"/>
</dbReference>
<dbReference type="Gene3D" id="1.10.30.50">
    <property type="match status" value="1"/>
</dbReference>
<gene>
    <name evidence="3" type="ORF">AMETH_6280</name>
    <name evidence="4" type="ORF">AMETH_6339</name>
</gene>
<proteinExistence type="predicted"/>
<dbReference type="GO" id="GO:0004519">
    <property type="term" value="F:endonuclease activity"/>
    <property type="evidence" value="ECO:0007669"/>
    <property type="project" value="InterPro"/>
</dbReference>
<dbReference type="RefSeq" id="WP_223842985.1">
    <property type="nucleotide sequence ID" value="NZ_AQUL01000001.1"/>
</dbReference>
<dbReference type="eggNOG" id="COG1403">
    <property type="taxonomic scope" value="Bacteria"/>
</dbReference>
<dbReference type="AlphaFoldDB" id="A0A076N542"/>
<evidence type="ECO:0000256" key="1">
    <source>
        <dbReference type="SAM" id="MobiDB-lite"/>
    </source>
</evidence>
<evidence type="ECO:0000259" key="2">
    <source>
        <dbReference type="SMART" id="SM00507"/>
    </source>
</evidence>
<reference evidence="4 5" key="1">
    <citation type="submission" date="2014-07" db="EMBL/GenBank/DDBJ databases">
        <title>Whole Genome Sequence of the Amycolatopsis methanolica 239.</title>
        <authorList>
            <person name="Tang B."/>
        </authorList>
    </citation>
    <scope>NUCLEOTIDE SEQUENCE [LARGE SCALE GENOMIC DNA]</scope>
    <source>
        <strain evidence="4 5">239</strain>
    </source>
</reference>
<dbReference type="SMART" id="SM00507">
    <property type="entry name" value="HNHc"/>
    <property type="match status" value="1"/>
</dbReference>
<dbReference type="CDD" id="cd00085">
    <property type="entry name" value="HNHc"/>
    <property type="match status" value="1"/>
</dbReference>
<dbReference type="PATRIC" id="fig|1068978.7.peg.6747"/>
<protein>
    <submittedName>
        <fullName evidence="4">Gp94</fullName>
    </submittedName>
</protein>
<dbReference type="EMBL" id="CP009110">
    <property type="protein sequence ID" value="AIJ26372.1"/>
    <property type="molecule type" value="Genomic_DNA"/>
</dbReference>
<feature type="domain" description="HNH nuclease" evidence="2">
    <location>
        <begin position="11"/>
        <end position="71"/>
    </location>
</feature>
<sequence>MPSVWRLVCARVRDLCVQAGRCTCGICGHPINLALHHEHPMSFTVDHIVPRSLGGPDSLDNARPAHRRCNSQRGADVTYQPAIKTSRSW</sequence>